<dbReference type="Pfam" id="PF12146">
    <property type="entry name" value="Hydrolase_4"/>
    <property type="match status" value="1"/>
</dbReference>
<dbReference type="PANTHER" id="PTHR12277">
    <property type="entry name" value="ALPHA/BETA HYDROLASE DOMAIN-CONTAINING PROTEIN"/>
    <property type="match status" value="1"/>
</dbReference>
<keyword evidence="1" id="KW-1133">Transmembrane helix</keyword>
<organism evidence="3 4">
    <name type="scientific">Rhodohalobacter sulfatireducens</name>
    <dbReference type="NCBI Taxonomy" id="2911366"/>
    <lineage>
        <taxon>Bacteria</taxon>
        <taxon>Pseudomonadati</taxon>
        <taxon>Balneolota</taxon>
        <taxon>Balneolia</taxon>
        <taxon>Balneolales</taxon>
        <taxon>Balneolaceae</taxon>
        <taxon>Rhodohalobacter</taxon>
    </lineage>
</organism>
<dbReference type="InterPro" id="IPR029058">
    <property type="entry name" value="AB_hydrolase_fold"/>
</dbReference>
<evidence type="ECO:0000259" key="2">
    <source>
        <dbReference type="Pfam" id="PF12146"/>
    </source>
</evidence>
<dbReference type="SUPFAM" id="SSF53474">
    <property type="entry name" value="alpha/beta-Hydrolases"/>
    <property type="match status" value="1"/>
</dbReference>
<sequence>MNTIKKMVTLLATIAGGYLLLLIFMYLFQSKLIFLPSSDLLVTPSEAALQAEDVWIETSDAERLHGWFFPNDSTEYIVVLSHGNAGNISNRIDIAKFLQEAGVSVLIYDYRGYGQSSGNPSEEGLYRDIEAVVNFLKMDKGYSEQQMIMYGRSMGGAVASFAATRFNVGGLVLDSAFKNVKAMVSDLYPFVPSFLASYEFPTEQHVQQLSDIPVMIMHSPTDTIVDISHGKALFGAANDPKTFVELRGGHNDNFHASVDIYSQYLKKFLLMIDEEKTSSIEEK</sequence>
<evidence type="ECO:0000313" key="3">
    <source>
        <dbReference type="EMBL" id="MCG2587847.1"/>
    </source>
</evidence>
<accession>A0ABS9KAG5</accession>
<comment type="caution">
    <text evidence="3">The sequence shown here is derived from an EMBL/GenBank/DDBJ whole genome shotgun (WGS) entry which is preliminary data.</text>
</comment>
<reference evidence="3" key="1">
    <citation type="submission" date="2022-01" db="EMBL/GenBank/DDBJ databases">
        <authorList>
            <person name="Wang Y."/>
        </authorList>
    </citation>
    <scope>NUCLEOTIDE SEQUENCE</scope>
    <source>
        <strain evidence="3">WB101</strain>
    </source>
</reference>
<proteinExistence type="predicted"/>
<evidence type="ECO:0000313" key="4">
    <source>
        <dbReference type="Proteomes" id="UP001165366"/>
    </source>
</evidence>
<evidence type="ECO:0000256" key="1">
    <source>
        <dbReference type="SAM" id="Phobius"/>
    </source>
</evidence>
<dbReference type="Proteomes" id="UP001165366">
    <property type="component" value="Unassembled WGS sequence"/>
</dbReference>
<feature type="domain" description="Serine aminopeptidase S33" evidence="2">
    <location>
        <begin position="75"/>
        <end position="187"/>
    </location>
</feature>
<keyword evidence="1" id="KW-0812">Transmembrane</keyword>
<protein>
    <submittedName>
        <fullName evidence="3">Lysophospholipase</fullName>
    </submittedName>
</protein>
<keyword evidence="1" id="KW-0472">Membrane</keyword>
<dbReference type="InterPro" id="IPR022742">
    <property type="entry name" value="Hydrolase_4"/>
</dbReference>
<feature type="transmembrane region" description="Helical" evidence="1">
    <location>
        <begin position="7"/>
        <end position="28"/>
    </location>
</feature>
<gene>
    <name evidence="3" type="ORF">L6773_04680</name>
</gene>
<dbReference type="Gene3D" id="3.40.50.1820">
    <property type="entry name" value="alpha/beta hydrolase"/>
    <property type="match status" value="1"/>
</dbReference>
<dbReference type="RefSeq" id="WP_237852691.1">
    <property type="nucleotide sequence ID" value="NZ_JAKLWS010000004.1"/>
</dbReference>
<dbReference type="PANTHER" id="PTHR12277:SF81">
    <property type="entry name" value="PROTEIN ABHD13"/>
    <property type="match status" value="1"/>
</dbReference>
<name>A0ABS9KAG5_9BACT</name>
<reference evidence="3" key="2">
    <citation type="submission" date="2024-05" db="EMBL/GenBank/DDBJ databases">
        <title>Rhodohalobacter halophilus gen. nov., sp. nov., a moderately halophilic member of the family Balneolaceae.</title>
        <authorList>
            <person name="Xia J."/>
        </authorList>
    </citation>
    <scope>NUCLEOTIDE SEQUENCE</scope>
    <source>
        <strain evidence="3">WB101</strain>
    </source>
</reference>
<keyword evidence="4" id="KW-1185">Reference proteome</keyword>
<dbReference type="EMBL" id="JAKLWS010000004">
    <property type="protein sequence ID" value="MCG2587847.1"/>
    <property type="molecule type" value="Genomic_DNA"/>
</dbReference>